<keyword evidence="2" id="KW-0732">Signal</keyword>
<gene>
    <name evidence="4" type="ORF">KVP70_03710</name>
    <name evidence="5" type="ORF">L1274_004134</name>
</gene>
<accession>A0AA41H6A7</accession>
<evidence type="ECO:0000256" key="2">
    <source>
        <dbReference type="SAM" id="SignalP"/>
    </source>
</evidence>
<name>A0AA41H6A7_9BURK</name>
<dbReference type="EMBL" id="JALJZU010000008">
    <property type="protein sequence ID" value="MCP2010394.1"/>
    <property type="molecule type" value="Genomic_DNA"/>
</dbReference>
<dbReference type="GO" id="GO:0004252">
    <property type="term" value="F:serine-type endopeptidase activity"/>
    <property type="evidence" value="ECO:0007669"/>
    <property type="project" value="TreeGrafter"/>
</dbReference>
<dbReference type="Pfam" id="PF00326">
    <property type="entry name" value="Peptidase_S9"/>
    <property type="match status" value="1"/>
</dbReference>
<proteinExistence type="predicted"/>
<feature type="domain" description="Peptidase S9 prolyl oligopeptidase catalytic" evidence="3">
    <location>
        <begin position="451"/>
        <end position="668"/>
    </location>
</feature>
<evidence type="ECO:0000313" key="6">
    <source>
        <dbReference type="Proteomes" id="UP001155901"/>
    </source>
</evidence>
<dbReference type="PANTHER" id="PTHR42776">
    <property type="entry name" value="SERINE PEPTIDASE S9 FAMILY MEMBER"/>
    <property type="match status" value="1"/>
</dbReference>
<evidence type="ECO:0000259" key="3">
    <source>
        <dbReference type="Pfam" id="PF00326"/>
    </source>
</evidence>
<reference evidence="5" key="2">
    <citation type="submission" date="2022-03" db="EMBL/GenBank/DDBJ databases">
        <title>Genome Encyclopedia of Bacteria and Archaea VI: Functional Genomics of Type Strains.</title>
        <authorList>
            <person name="Whitman W."/>
        </authorList>
    </citation>
    <scope>NUCLEOTIDE SEQUENCE</scope>
    <source>
        <strain evidence="5">HSC-15S17</strain>
    </source>
</reference>
<evidence type="ECO:0000256" key="1">
    <source>
        <dbReference type="ARBA" id="ARBA00022801"/>
    </source>
</evidence>
<reference evidence="4" key="1">
    <citation type="submission" date="2021-07" db="EMBL/GenBank/DDBJ databases">
        <title>Characterization of violacein-producing bacteria and related species.</title>
        <authorList>
            <person name="Wilson H.S."/>
            <person name="De Leon M.E."/>
        </authorList>
    </citation>
    <scope>NUCLEOTIDE SEQUENCE</scope>
    <source>
        <strain evidence="4">HSC-15S17</strain>
    </source>
</reference>
<keyword evidence="7" id="KW-1185">Reference proteome</keyword>
<dbReference type="InterPro" id="IPR001375">
    <property type="entry name" value="Peptidase_S9_cat"/>
</dbReference>
<dbReference type="PANTHER" id="PTHR42776:SF27">
    <property type="entry name" value="DIPEPTIDYL PEPTIDASE FAMILY MEMBER 6"/>
    <property type="match status" value="1"/>
</dbReference>
<protein>
    <submittedName>
        <fullName evidence="5">Dienelactone hydrolase</fullName>
    </submittedName>
    <submittedName>
        <fullName evidence="4">Prolyl oligopeptidase family serine peptidase</fullName>
    </submittedName>
</protein>
<comment type="caution">
    <text evidence="4">The sequence shown here is derived from an EMBL/GenBank/DDBJ whole genome shotgun (WGS) entry which is preliminary data.</text>
</comment>
<dbReference type="EMBL" id="JAHTGR010000002">
    <property type="protein sequence ID" value="MBV6320030.1"/>
    <property type="molecule type" value="Genomic_DNA"/>
</dbReference>
<dbReference type="GO" id="GO:0006508">
    <property type="term" value="P:proteolysis"/>
    <property type="evidence" value="ECO:0007669"/>
    <property type="project" value="InterPro"/>
</dbReference>
<evidence type="ECO:0000313" key="5">
    <source>
        <dbReference type="EMBL" id="MCP2010394.1"/>
    </source>
</evidence>
<dbReference type="AlphaFoldDB" id="A0AA41H6A7"/>
<feature type="signal peptide" evidence="2">
    <location>
        <begin position="1"/>
        <end position="24"/>
    </location>
</feature>
<evidence type="ECO:0000313" key="4">
    <source>
        <dbReference type="EMBL" id="MBV6320030.1"/>
    </source>
</evidence>
<feature type="chain" id="PRO_5041446705" evidence="2">
    <location>
        <begin position="25"/>
        <end position="670"/>
    </location>
</feature>
<dbReference type="Proteomes" id="UP001155901">
    <property type="component" value="Unassembled WGS sequence"/>
</dbReference>
<dbReference type="RefSeq" id="WP_217940736.1">
    <property type="nucleotide sequence ID" value="NZ_JAHTGR010000002.1"/>
</dbReference>
<organism evidence="4 6">
    <name type="scientific">Duganella violaceipulchra</name>
    <dbReference type="NCBI Taxonomy" id="2849652"/>
    <lineage>
        <taxon>Bacteria</taxon>
        <taxon>Pseudomonadati</taxon>
        <taxon>Pseudomonadota</taxon>
        <taxon>Betaproteobacteria</taxon>
        <taxon>Burkholderiales</taxon>
        <taxon>Oxalobacteraceae</taxon>
        <taxon>Telluria group</taxon>
        <taxon>Duganella</taxon>
    </lineage>
</organism>
<dbReference type="Proteomes" id="UP001162889">
    <property type="component" value="Unassembled WGS sequence"/>
</dbReference>
<evidence type="ECO:0000313" key="7">
    <source>
        <dbReference type="Proteomes" id="UP001162889"/>
    </source>
</evidence>
<keyword evidence="1 5" id="KW-0378">Hydrolase</keyword>
<sequence>MASHPLFRSLALATAALLSVDGHAADAAPAVASFFDTPQVSQAELSPKGGYVAITTLLPGGVQALAVRDTSDLSKVTVLAKTAIERATITSIHWINDHRVGFTVKNLDNEFEGNLDEFAIDRNGDNRVHLIAGSWGHQQKQIGSNMVNRTLTAEYAYHGVTHDGSDDILVERYMWNNTDLAPDHSRLMRLNTRTQSLRSAFDGTQPPAVHAWFTDGNDVPRVVTSQVKGHCIASYRNVDDTSWTEISNGVCYQDQRFVPLFFDGADTLYVRANYKGYAALFRYKLKTMKMDAEPFVETPGYDFDGVPEVDRATRKLLGIHLRTDAGTTAWLDPAMKAEQARIDAALPGAINTVHCAQDCAASPVLLIASNSDRQPLQFILYTRASGAMIGLGGVHPDLKPAEMGRRSFHRYTARDDRSIPVYVTLPAAKVGGPQPAVVLVHGGPMVRGGAWEWDAEAAFLASRGYVVIQPEFRGGTGFGADHFRAGWKQWGGTMQDDLADAARWAAKQGWADPRRVAIMGASYGGYATLMGLIKDPAVFRCGVEWAGATDIKLRFTSTESDASKETLGYSLRLLVGDPDNAADAAMMRQNSPLLRAAELKQPLLMAHGLKDLRVPIEHANSFAAAVKAHNPNVTSIIYNDEGHGWRHPENRIAFWKQVETFLDQHLKHAE</sequence>